<comment type="similarity">
    <text evidence="1 8">Belongs to the SOS response-associated peptidase family.</text>
</comment>
<evidence type="ECO:0000256" key="8">
    <source>
        <dbReference type="RuleBase" id="RU364100"/>
    </source>
</evidence>
<evidence type="ECO:0000256" key="5">
    <source>
        <dbReference type="ARBA" id="ARBA00023124"/>
    </source>
</evidence>
<dbReference type="GO" id="GO:0003697">
    <property type="term" value="F:single-stranded DNA binding"/>
    <property type="evidence" value="ECO:0007669"/>
    <property type="project" value="InterPro"/>
</dbReference>
<dbReference type="AlphaFoldDB" id="A0A418XDP7"/>
<dbReference type="GO" id="GO:0106300">
    <property type="term" value="P:protein-DNA covalent cross-linking repair"/>
    <property type="evidence" value="ECO:0007669"/>
    <property type="project" value="InterPro"/>
</dbReference>
<dbReference type="Gene3D" id="3.90.1680.10">
    <property type="entry name" value="SOS response associated peptidase-like"/>
    <property type="match status" value="1"/>
</dbReference>
<dbReference type="Proteomes" id="UP000284021">
    <property type="component" value="Unassembled WGS sequence"/>
</dbReference>
<dbReference type="Pfam" id="PF02586">
    <property type="entry name" value="SRAP"/>
    <property type="match status" value="1"/>
</dbReference>
<protein>
    <recommendedName>
        <fullName evidence="8">Abasic site processing protein</fullName>
        <ecNumber evidence="8">3.4.-.-</ecNumber>
    </recommendedName>
</protein>
<dbReference type="PANTHER" id="PTHR13604:SF0">
    <property type="entry name" value="ABASIC SITE PROCESSING PROTEIN HMCES"/>
    <property type="match status" value="1"/>
</dbReference>
<dbReference type="EC" id="3.4.-.-" evidence="8"/>
<evidence type="ECO:0000313" key="9">
    <source>
        <dbReference type="EMBL" id="RJG10448.1"/>
    </source>
</evidence>
<evidence type="ECO:0000256" key="6">
    <source>
        <dbReference type="ARBA" id="ARBA00023125"/>
    </source>
</evidence>
<dbReference type="SUPFAM" id="SSF143081">
    <property type="entry name" value="BB1717-like"/>
    <property type="match status" value="1"/>
</dbReference>
<proteinExistence type="inferred from homology"/>
<dbReference type="GO" id="GO:0006508">
    <property type="term" value="P:proteolysis"/>
    <property type="evidence" value="ECO:0007669"/>
    <property type="project" value="UniProtKB-KW"/>
</dbReference>
<evidence type="ECO:0000256" key="4">
    <source>
        <dbReference type="ARBA" id="ARBA00022801"/>
    </source>
</evidence>
<comment type="caution">
    <text evidence="9">The sequence shown here is derived from an EMBL/GenBank/DDBJ whole genome shotgun (WGS) entry which is preliminary data.</text>
</comment>
<keyword evidence="5" id="KW-0190">Covalent protein-DNA linkage</keyword>
<dbReference type="InterPro" id="IPR003738">
    <property type="entry name" value="SRAP"/>
</dbReference>
<dbReference type="InterPro" id="IPR036590">
    <property type="entry name" value="SRAP-like"/>
</dbReference>
<keyword evidence="7" id="KW-0456">Lyase</keyword>
<keyword evidence="4 8" id="KW-0378">Hydrolase</keyword>
<evidence type="ECO:0000256" key="1">
    <source>
        <dbReference type="ARBA" id="ARBA00008136"/>
    </source>
</evidence>
<dbReference type="OrthoDB" id="6192129at2"/>
<gene>
    <name evidence="9" type="ORF">D3879_20810</name>
</gene>
<dbReference type="PANTHER" id="PTHR13604">
    <property type="entry name" value="DC12-RELATED"/>
    <property type="match status" value="1"/>
</dbReference>
<dbReference type="EMBL" id="QYUR01000006">
    <property type="protein sequence ID" value="RJG10448.1"/>
    <property type="molecule type" value="Genomic_DNA"/>
</dbReference>
<dbReference type="GO" id="GO:0008233">
    <property type="term" value="F:peptidase activity"/>
    <property type="evidence" value="ECO:0007669"/>
    <property type="project" value="UniProtKB-KW"/>
</dbReference>
<evidence type="ECO:0000256" key="3">
    <source>
        <dbReference type="ARBA" id="ARBA00022763"/>
    </source>
</evidence>
<keyword evidence="3" id="KW-0227">DNA damage</keyword>
<organism evidence="9 10">
    <name type="scientific">Pseudomonas cavernicola</name>
    <dbReference type="NCBI Taxonomy" id="2320866"/>
    <lineage>
        <taxon>Bacteria</taxon>
        <taxon>Pseudomonadati</taxon>
        <taxon>Pseudomonadota</taxon>
        <taxon>Gammaproteobacteria</taxon>
        <taxon>Pseudomonadales</taxon>
        <taxon>Pseudomonadaceae</taxon>
        <taxon>Pseudomonas</taxon>
    </lineage>
</organism>
<dbReference type="GO" id="GO:0016829">
    <property type="term" value="F:lyase activity"/>
    <property type="evidence" value="ECO:0007669"/>
    <property type="project" value="UniProtKB-KW"/>
</dbReference>
<reference evidence="9 10" key="1">
    <citation type="submission" date="2018-09" db="EMBL/GenBank/DDBJ databases">
        <authorList>
            <person name="Zhu H."/>
        </authorList>
    </citation>
    <scope>NUCLEOTIDE SEQUENCE [LARGE SCALE GENOMIC DNA]</scope>
    <source>
        <strain evidence="9 10">K1S02-6</strain>
    </source>
</reference>
<evidence type="ECO:0000313" key="10">
    <source>
        <dbReference type="Proteomes" id="UP000284021"/>
    </source>
</evidence>
<name>A0A418XDP7_9PSED</name>
<dbReference type="RefSeq" id="WP_119956130.1">
    <property type="nucleotide sequence ID" value="NZ_QYUR01000006.1"/>
</dbReference>
<evidence type="ECO:0000256" key="2">
    <source>
        <dbReference type="ARBA" id="ARBA00022670"/>
    </source>
</evidence>
<accession>A0A418XDP7</accession>
<evidence type="ECO:0000256" key="7">
    <source>
        <dbReference type="ARBA" id="ARBA00023239"/>
    </source>
</evidence>
<sequence>MCGRYVAPDEAAMERYWHIGARNSGRWIRRVFNVAPTMTVPIVLSDEDGAVEVVPARWGLIPGWWKSERPPSMTFNARSEEAAGKPMWRQSYRSHRCLMPAQGWYEWNEHEPAHSPTGRKVNQPYYIHPTDDSMLAIAALWSSWQGPDGQDVLSCALLTKDAAPTIHPIHHRMPVVLAPEQFDLWLSANASAQDVSEAVANSRQDFVGYPVSTEVNNTRNDYPELLQEMRLGISG</sequence>
<keyword evidence="2 8" id="KW-0645">Protease</keyword>
<keyword evidence="6" id="KW-0238">DNA-binding</keyword>
<keyword evidence="10" id="KW-1185">Reference proteome</keyword>